<evidence type="ECO:0000313" key="5">
    <source>
        <dbReference type="Proteomes" id="UP000244722"/>
    </source>
</evidence>
<dbReference type="SMART" id="SM00248">
    <property type="entry name" value="ANK"/>
    <property type="match status" value="5"/>
</dbReference>
<dbReference type="Pfam" id="PF00023">
    <property type="entry name" value="Ank"/>
    <property type="match status" value="1"/>
</dbReference>
<dbReference type="OrthoDB" id="4772757at2759"/>
<keyword evidence="1" id="KW-0677">Repeat</keyword>
<feature type="repeat" description="ANK" evidence="3">
    <location>
        <begin position="94"/>
        <end position="126"/>
    </location>
</feature>
<dbReference type="Proteomes" id="UP000244722">
    <property type="component" value="Unassembled WGS sequence"/>
</dbReference>
<comment type="caution">
    <text evidence="4">The sequence shown here is derived from an EMBL/GenBank/DDBJ whole genome shotgun (WGS) entry which is preliminary data.</text>
</comment>
<reference evidence="4 5" key="1">
    <citation type="submission" date="2017-04" db="EMBL/GenBank/DDBJ databases">
        <title>Draft genome sequence of Tuber borchii Vittad., a whitish edible truffle.</title>
        <authorList>
            <consortium name="DOE Joint Genome Institute"/>
            <person name="Murat C."/>
            <person name="Kuo A."/>
            <person name="Barry K.W."/>
            <person name="Clum A."/>
            <person name="Dockter R.B."/>
            <person name="Fauchery L."/>
            <person name="Iotti M."/>
            <person name="Kohler A."/>
            <person name="Labutti K."/>
            <person name="Lindquist E.A."/>
            <person name="Lipzen A."/>
            <person name="Ohm R.A."/>
            <person name="Wang M."/>
            <person name="Grigoriev I.V."/>
            <person name="Zambonelli A."/>
            <person name="Martin F.M."/>
        </authorList>
    </citation>
    <scope>NUCLEOTIDE SEQUENCE [LARGE SCALE GENOMIC DNA]</scope>
    <source>
        <strain evidence="4 5">Tbo3840</strain>
    </source>
</reference>
<dbReference type="PROSITE" id="PS50088">
    <property type="entry name" value="ANK_REPEAT"/>
    <property type="match status" value="2"/>
</dbReference>
<evidence type="ECO:0000256" key="1">
    <source>
        <dbReference type="ARBA" id="ARBA00022737"/>
    </source>
</evidence>
<protein>
    <submittedName>
        <fullName evidence="4">Ankyrin repeat-containing domain protein</fullName>
    </submittedName>
</protein>
<dbReference type="EMBL" id="NESQ01000035">
    <property type="protein sequence ID" value="PUU81955.1"/>
    <property type="molecule type" value="Genomic_DNA"/>
</dbReference>
<dbReference type="PRINTS" id="PR01415">
    <property type="entry name" value="ANKYRIN"/>
</dbReference>
<dbReference type="STRING" id="42251.A0A2T7A2N8"/>
<organism evidence="4 5">
    <name type="scientific">Tuber borchii</name>
    <name type="common">White truffle</name>
    <dbReference type="NCBI Taxonomy" id="42251"/>
    <lineage>
        <taxon>Eukaryota</taxon>
        <taxon>Fungi</taxon>
        <taxon>Dikarya</taxon>
        <taxon>Ascomycota</taxon>
        <taxon>Pezizomycotina</taxon>
        <taxon>Pezizomycetes</taxon>
        <taxon>Pezizales</taxon>
        <taxon>Tuberaceae</taxon>
        <taxon>Tuber</taxon>
    </lineage>
</organism>
<evidence type="ECO:0000313" key="4">
    <source>
        <dbReference type="EMBL" id="PUU81955.1"/>
    </source>
</evidence>
<dbReference type="AlphaFoldDB" id="A0A2T7A2N8"/>
<dbReference type="InterPro" id="IPR036770">
    <property type="entry name" value="Ankyrin_rpt-contain_sf"/>
</dbReference>
<dbReference type="PROSITE" id="PS50297">
    <property type="entry name" value="ANK_REP_REGION"/>
    <property type="match status" value="2"/>
</dbReference>
<evidence type="ECO:0000256" key="2">
    <source>
        <dbReference type="ARBA" id="ARBA00023043"/>
    </source>
</evidence>
<feature type="non-terminal residue" evidence="4">
    <location>
        <position position="1"/>
    </location>
</feature>
<keyword evidence="5" id="KW-1185">Reference proteome</keyword>
<dbReference type="PANTHER" id="PTHR24173">
    <property type="entry name" value="ANKYRIN REPEAT CONTAINING"/>
    <property type="match status" value="1"/>
</dbReference>
<sequence length="205" mass="22795">LSRANHYFHSLCTPALERLAQEPREWYCALQWAIVNNYPSLVQLLLSKGHDINNLGGGSYFATALHEAVSFGNYPLIMIFLNNPALDLNKPTIDGKTALHIAVEWGDLEVVKKLHAAGADLEIANKRGRTALLLACHYKHKGIIEFLIRNGANVNARLPAGTDLYVTLLQGLVMYGSERLVRLALEYGADPEARDNWHQRAIDIA</sequence>
<dbReference type="InterPro" id="IPR002110">
    <property type="entry name" value="Ankyrin_rpt"/>
</dbReference>
<gene>
    <name evidence="4" type="ORF">B9Z19DRAFT_892483</name>
</gene>
<accession>A0A2T7A2N8</accession>
<feature type="repeat" description="ANK" evidence="3">
    <location>
        <begin position="127"/>
        <end position="159"/>
    </location>
</feature>
<proteinExistence type="predicted"/>
<dbReference type="PANTHER" id="PTHR24173:SF74">
    <property type="entry name" value="ANKYRIN REPEAT DOMAIN-CONTAINING PROTEIN 16"/>
    <property type="match status" value="1"/>
</dbReference>
<dbReference type="SUPFAM" id="SSF48403">
    <property type="entry name" value="Ankyrin repeat"/>
    <property type="match status" value="1"/>
</dbReference>
<feature type="non-terminal residue" evidence="4">
    <location>
        <position position="205"/>
    </location>
</feature>
<dbReference type="Pfam" id="PF12796">
    <property type="entry name" value="Ank_2"/>
    <property type="match status" value="1"/>
</dbReference>
<evidence type="ECO:0000256" key="3">
    <source>
        <dbReference type="PROSITE-ProRule" id="PRU00023"/>
    </source>
</evidence>
<dbReference type="Gene3D" id="1.25.40.20">
    <property type="entry name" value="Ankyrin repeat-containing domain"/>
    <property type="match status" value="2"/>
</dbReference>
<name>A0A2T7A2N8_TUBBO</name>
<keyword evidence="2 3" id="KW-0040">ANK repeat</keyword>